<evidence type="ECO:0000256" key="3">
    <source>
        <dbReference type="ARBA" id="ARBA00022454"/>
    </source>
</evidence>
<reference evidence="8" key="1">
    <citation type="submission" date="2025-05" db="UniProtKB">
        <authorList>
            <consortium name="RefSeq"/>
        </authorList>
    </citation>
    <scope>NUCLEOTIDE SEQUENCE [LARGE SCALE GENOMIC DNA]</scope>
</reference>
<keyword evidence="4" id="KW-0995">Kinetochore</keyword>
<dbReference type="Pfam" id="PF15510">
    <property type="entry name" value="CENP-W"/>
    <property type="match status" value="1"/>
</dbReference>
<dbReference type="GO" id="GO:0005654">
    <property type="term" value="C:nucleoplasm"/>
    <property type="evidence" value="ECO:0007669"/>
    <property type="project" value="TreeGrafter"/>
</dbReference>
<dbReference type="Proteomes" id="UP001652642">
    <property type="component" value="Chromosome 1"/>
</dbReference>
<evidence type="ECO:0000256" key="2">
    <source>
        <dbReference type="ARBA" id="ARBA00004629"/>
    </source>
</evidence>
<dbReference type="InterPro" id="IPR052484">
    <property type="entry name" value="CENP-W/WIP1"/>
</dbReference>
<gene>
    <name evidence="9" type="primary">CENPW</name>
</gene>
<evidence type="ECO:0000256" key="4">
    <source>
        <dbReference type="ARBA" id="ARBA00022838"/>
    </source>
</evidence>
<evidence type="ECO:0000256" key="6">
    <source>
        <dbReference type="ARBA" id="ARBA00023328"/>
    </source>
</evidence>
<dbReference type="GO" id="GO:0000776">
    <property type="term" value="C:kinetochore"/>
    <property type="evidence" value="ECO:0007669"/>
    <property type="project" value="UniProtKB-KW"/>
</dbReference>
<evidence type="ECO:0000256" key="1">
    <source>
        <dbReference type="ARBA" id="ARBA00004123"/>
    </source>
</evidence>
<dbReference type="GO" id="GO:0051382">
    <property type="term" value="P:kinetochore assembly"/>
    <property type="evidence" value="ECO:0007669"/>
    <property type="project" value="InterPro"/>
</dbReference>
<dbReference type="PANTHER" id="PTHR34832">
    <property type="entry name" value="CENTROMERE PROTEIN W"/>
    <property type="match status" value="1"/>
</dbReference>
<protein>
    <submittedName>
        <fullName evidence="9">Centromere protein W</fullName>
    </submittedName>
</protein>
<dbReference type="CDD" id="cd13732">
    <property type="entry name" value="HFD_CENP-W"/>
    <property type="match status" value="1"/>
</dbReference>
<evidence type="ECO:0000313" key="9">
    <source>
        <dbReference type="RefSeq" id="XP_020646343.1"/>
    </source>
</evidence>
<keyword evidence="3" id="KW-0158">Chromosome</keyword>
<dbReference type="GO" id="GO:0000278">
    <property type="term" value="P:mitotic cell cycle"/>
    <property type="evidence" value="ECO:0007669"/>
    <property type="project" value="InterPro"/>
</dbReference>
<dbReference type="PANTHER" id="PTHR34832:SF1">
    <property type="entry name" value="CENTROMERE PROTEIN W"/>
    <property type="match status" value="1"/>
</dbReference>
<evidence type="ECO:0000256" key="5">
    <source>
        <dbReference type="ARBA" id="ARBA00023242"/>
    </source>
</evidence>
<dbReference type="KEGG" id="pvt:110077549"/>
<evidence type="ECO:0000313" key="8">
    <source>
        <dbReference type="Proteomes" id="UP001652642"/>
    </source>
</evidence>
<comment type="similarity">
    <text evidence="7">Belongs to the CENP-W/WIP1 family.</text>
</comment>
<name>A0A6J0TFM5_9SAUR</name>
<sequence>MKSTVPRPTLRGLIKKHKPHLRLSANTDVLVHLNFLLFLHGLAEESRVKAIAEKSKTIKYEHVISSAKIILKKSRG</sequence>
<dbReference type="RefSeq" id="XP_020646343.1">
    <property type="nucleotide sequence ID" value="XM_020790684.2"/>
</dbReference>
<dbReference type="InterPro" id="IPR009072">
    <property type="entry name" value="Histone-fold"/>
</dbReference>
<dbReference type="GO" id="GO:0046982">
    <property type="term" value="F:protein heterodimerization activity"/>
    <property type="evidence" value="ECO:0007669"/>
    <property type="project" value="InterPro"/>
</dbReference>
<dbReference type="AlphaFoldDB" id="A0A6J0TFM5"/>
<dbReference type="SUPFAM" id="SSF47113">
    <property type="entry name" value="Histone-fold"/>
    <property type="match status" value="1"/>
</dbReference>
<keyword evidence="6" id="KW-0137">Centromere</keyword>
<dbReference type="GO" id="GO:0003677">
    <property type="term" value="F:DNA binding"/>
    <property type="evidence" value="ECO:0007669"/>
    <property type="project" value="InterPro"/>
</dbReference>
<dbReference type="InParanoid" id="A0A6J0TFM5"/>
<dbReference type="InterPro" id="IPR028847">
    <property type="entry name" value="CENP-W"/>
</dbReference>
<keyword evidence="8" id="KW-1185">Reference proteome</keyword>
<evidence type="ECO:0000256" key="7">
    <source>
        <dbReference type="ARBA" id="ARBA00038432"/>
    </source>
</evidence>
<dbReference type="GO" id="GO:0007059">
    <property type="term" value="P:chromosome segregation"/>
    <property type="evidence" value="ECO:0007669"/>
    <property type="project" value="TreeGrafter"/>
</dbReference>
<dbReference type="OrthoDB" id="2543597at2759"/>
<reference evidence="9" key="2">
    <citation type="submission" date="2025-08" db="UniProtKB">
        <authorList>
            <consortium name="RefSeq"/>
        </authorList>
    </citation>
    <scope>IDENTIFICATION</scope>
</reference>
<dbReference type="FunCoup" id="A0A6J0TFM5">
    <property type="interactions" value="81"/>
</dbReference>
<keyword evidence="5" id="KW-0539">Nucleus</keyword>
<organism evidence="8 9">
    <name type="scientific">Pogona vitticeps</name>
    <name type="common">central bearded dragon</name>
    <dbReference type="NCBI Taxonomy" id="103695"/>
    <lineage>
        <taxon>Eukaryota</taxon>
        <taxon>Metazoa</taxon>
        <taxon>Chordata</taxon>
        <taxon>Craniata</taxon>
        <taxon>Vertebrata</taxon>
        <taxon>Euteleostomi</taxon>
        <taxon>Lepidosauria</taxon>
        <taxon>Squamata</taxon>
        <taxon>Bifurcata</taxon>
        <taxon>Unidentata</taxon>
        <taxon>Episquamata</taxon>
        <taxon>Toxicofera</taxon>
        <taxon>Iguania</taxon>
        <taxon>Acrodonta</taxon>
        <taxon>Agamidae</taxon>
        <taxon>Amphibolurinae</taxon>
        <taxon>Pogona</taxon>
    </lineage>
</organism>
<proteinExistence type="inferred from homology"/>
<dbReference type="GeneID" id="110077549"/>
<comment type="subcellular location">
    <subcellularLocation>
        <location evidence="2">Chromosome</location>
        <location evidence="2">Centromere</location>
        <location evidence="2">Kinetochore</location>
    </subcellularLocation>
    <subcellularLocation>
        <location evidence="1">Nucleus</location>
    </subcellularLocation>
</comment>
<dbReference type="CTD" id="387103"/>
<dbReference type="Gene3D" id="1.10.20.10">
    <property type="entry name" value="Histone, subunit A"/>
    <property type="match status" value="1"/>
</dbReference>
<accession>A0A6J0TFM5</accession>